<accession>A0A068SAH0</accession>
<dbReference type="EMBL" id="CBTN010000069">
    <property type="protein sequence ID" value="CDH59353.1"/>
    <property type="molecule type" value="Genomic_DNA"/>
</dbReference>
<name>A0A068SAH0_9FUNG</name>
<proteinExistence type="predicted"/>
<dbReference type="VEuPathDB" id="FungiDB:LCOR_10173.1"/>
<evidence type="ECO:0000313" key="1">
    <source>
        <dbReference type="EMBL" id="CDH59353.1"/>
    </source>
</evidence>
<organism evidence="1 2">
    <name type="scientific">Lichtheimia corymbifera JMRC:FSU:9682</name>
    <dbReference type="NCBI Taxonomy" id="1263082"/>
    <lineage>
        <taxon>Eukaryota</taxon>
        <taxon>Fungi</taxon>
        <taxon>Fungi incertae sedis</taxon>
        <taxon>Mucoromycota</taxon>
        <taxon>Mucoromycotina</taxon>
        <taxon>Mucoromycetes</taxon>
        <taxon>Mucorales</taxon>
        <taxon>Lichtheimiaceae</taxon>
        <taxon>Lichtheimia</taxon>
    </lineage>
</organism>
<sequence length="115" mass="13586">MKPILSNSPATLTLGLTMERCLIGRYRENVECDWYHQSEYTYMMQRRPSKERQREYISAQDMMQIVKGTRSRKAQTSILAAERRTLAKKPRCEWQSFFIGNGMQLDDECLEEMHG</sequence>
<reference evidence="1" key="1">
    <citation type="submission" date="2013-08" db="EMBL/GenBank/DDBJ databases">
        <title>Gene expansion shapes genome architecture in the human pathogen Lichtheimia corymbifera: an evolutionary genomics analysis in the ancient terrestrial Mucorales (Mucoromycotina).</title>
        <authorList>
            <person name="Schwartze V.U."/>
            <person name="Winter S."/>
            <person name="Shelest E."/>
            <person name="Marcet-Houben M."/>
            <person name="Horn F."/>
            <person name="Wehner S."/>
            <person name="Hoffmann K."/>
            <person name="Riege K."/>
            <person name="Sammeth M."/>
            <person name="Nowrousian M."/>
            <person name="Valiante V."/>
            <person name="Linde J."/>
            <person name="Jacobsen I.D."/>
            <person name="Marz M."/>
            <person name="Brakhage A.A."/>
            <person name="Gabaldon T."/>
            <person name="Bocker S."/>
            <person name="Voigt K."/>
        </authorList>
    </citation>
    <scope>NUCLEOTIDE SEQUENCE [LARGE SCALE GENOMIC DNA]</scope>
    <source>
        <strain evidence="1">FSU 9682</strain>
    </source>
</reference>
<keyword evidence="2" id="KW-1185">Reference proteome</keyword>
<gene>
    <name evidence="1" type="ORF">LCOR_10173.1</name>
</gene>
<evidence type="ECO:0000313" key="2">
    <source>
        <dbReference type="Proteomes" id="UP000027586"/>
    </source>
</evidence>
<dbReference type="AlphaFoldDB" id="A0A068SAH0"/>
<dbReference type="Proteomes" id="UP000027586">
    <property type="component" value="Unassembled WGS sequence"/>
</dbReference>
<protein>
    <submittedName>
        <fullName evidence="1">Uncharacterized protein</fullName>
    </submittedName>
</protein>
<comment type="caution">
    <text evidence="1">The sequence shown here is derived from an EMBL/GenBank/DDBJ whole genome shotgun (WGS) entry which is preliminary data.</text>
</comment>